<organism evidence="1 2">
    <name type="scientific">Rhodopirellula bahusiensis</name>
    <dbReference type="NCBI Taxonomy" id="2014065"/>
    <lineage>
        <taxon>Bacteria</taxon>
        <taxon>Pseudomonadati</taxon>
        <taxon>Planctomycetota</taxon>
        <taxon>Planctomycetia</taxon>
        <taxon>Pirellulales</taxon>
        <taxon>Pirellulaceae</taxon>
        <taxon>Rhodopirellula</taxon>
    </lineage>
</organism>
<evidence type="ECO:0000313" key="1">
    <source>
        <dbReference type="EMBL" id="PHQ36497.1"/>
    </source>
</evidence>
<sequence>MNSPALAVFDAFGHAPNGFEIAILISTSVRFHGPRSRPMKKFVTVAVLVLVSLTFAAQVPSQQVSPDAPGDKLSEPKASDANLGREVVETLEAAYASYWTAFISGEATFADVLRIDRKLFEAQKKFGDPDSIKEFAQSHFDRAERLETTAAQFLRNGIGTKQILLEARAARLNAALELAQH</sequence>
<reference evidence="1 2" key="1">
    <citation type="submission" date="2017-06" db="EMBL/GenBank/DDBJ databases">
        <title>Description of Rhodopirellula bahusiensis sp. nov.</title>
        <authorList>
            <person name="Kizina J."/>
            <person name="Harder J."/>
        </authorList>
    </citation>
    <scope>NUCLEOTIDE SEQUENCE [LARGE SCALE GENOMIC DNA]</scope>
    <source>
        <strain evidence="1 2">SWK21</strain>
    </source>
</reference>
<name>A0A2G1WBU0_9BACT</name>
<accession>A0A2G1WBU0</accession>
<proteinExistence type="predicted"/>
<dbReference type="AlphaFoldDB" id="A0A2G1WBU0"/>
<comment type="caution">
    <text evidence="1">The sequence shown here is derived from an EMBL/GenBank/DDBJ whole genome shotgun (WGS) entry which is preliminary data.</text>
</comment>
<gene>
    <name evidence="1" type="ORF">CEE69_03695</name>
</gene>
<keyword evidence="2" id="KW-1185">Reference proteome</keyword>
<dbReference type="Proteomes" id="UP000225740">
    <property type="component" value="Unassembled WGS sequence"/>
</dbReference>
<evidence type="ECO:0000313" key="2">
    <source>
        <dbReference type="Proteomes" id="UP000225740"/>
    </source>
</evidence>
<protein>
    <submittedName>
        <fullName evidence="1">Uncharacterized protein</fullName>
    </submittedName>
</protein>
<dbReference type="EMBL" id="NIZW01000002">
    <property type="protein sequence ID" value="PHQ36497.1"/>
    <property type="molecule type" value="Genomic_DNA"/>
</dbReference>